<evidence type="ECO:0000313" key="3">
    <source>
        <dbReference type="Proteomes" id="UP001152797"/>
    </source>
</evidence>
<dbReference type="AlphaFoldDB" id="A0A9P1FQM6"/>
<comment type="caution">
    <text evidence="1">The sequence shown here is derived from an EMBL/GenBank/DDBJ whole genome shotgun (WGS) entry which is preliminary data.</text>
</comment>
<reference evidence="1" key="1">
    <citation type="submission" date="2022-10" db="EMBL/GenBank/DDBJ databases">
        <authorList>
            <person name="Chen Y."/>
            <person name="Dougan E. K."/>
            <person name="Chan C."/>
            <person name="Rhodes N."/>
            <person name="Thang M."/>
        </authorList>
    </citation>
    <scope>NUCLEOTIDE SEQUENCE</scope>
</reference>
<evidence type="ECO:0000313" key="1">
    <source>
        <dbReference type="EMBL" id="CAI3985969.1"/>
    </source>
</evidence>
<sequence>MHTLFLGTCRDLHASTLGYWLRTGLLGVEGDWNQQLRQISFMLKQDCRRAGIRVTFKTFTMSNTGLDTQSQFPELGSAFKAAFIKSSCWWFAQKATEIANSRPDES</sequence>
<reference evidence="2" key="2">
    <citation type="submission" date="2024-04" db="EMBL/GenBank/DDBJ databases">
        <authorList>
            <person name="Chen Y."/>
            <person name="Shah S."/>
            <person name="Dougan E. K."/>
            <person name="Thang M."/>
            <person name="Chan C."/>
        </authorList>
    </citation>
    <scope>NUCLEOTIDE SEQUENCE [LARGE SCALE GENOMIC DNA]</scope>
</reference>
<evidence type="ECO:0000313" key="2">
    <source>
        <dbReference type="EMBL" id="CAL1139344.1"/>
    </source>
</evidence>
<dbReference type="Proteomes" id="UP001152797">
    <property type="component" value="Unassembled WGS sequence"/>
</dbReference>
<gene>
    <name evidence="1" type="ORF">C1SCF055_LOCUS13355</name>
</gene>
<keyword evidence="3" id="KW-1185">Reference proteome</keyword>
<dbReference type="EMBL" id="CAMXCT030001032">
    <property type="protein sequence ID" value="CAL4773281.1"/>
    <property type="molecule type" value="Genomic_DNA"/>
</dbReference>
<proteinExistence type="predicted"/>
<dbReference type="EMBL" id="CAMXCT020001032">
    <property type="protein sequence ID" value="CAL1139344.1"/>
    <property type="molecule type" value="Genomic_DNA"/>
</dbReference>
<organism evidence="1">
    <name type="scientific">Cladocopium goreaui</name>
    <dbReference type="NCBI Taxonomy" id="2562237"/>
    <lineage>
        <taxon>Eukaryota</taxon>
        <taxon>Sar</taxon>
        <taxon>Alveolata</taxon>
        <taxon>Dinophyceae</taxon>
        <taxon>Suessiales</taxon>
        <taxon>Symbiodiniaceae</taxon>
        <taxon>Cladocopium</taxon>
    </lineage>
</organism>
<accession>A0A9P1FQM6</accession>
<dbReference type="EMBL" id="CAMXCT010001032">
    <property type="protein sequence ID" value="CAI3985969.1"/>
    <property type="molecule type" value="Genomic_DNA"/>
</dbReference>
<protein>
    <submittedName>
        <fullName evidence="1">Uncharacterized protein</fullName>
    </submittedName>
</protein>
<name>A0A9P1FQM6_9DINO</name>